<evidence type="ECO:0000256" key="2">
    <source>
        <dbReference type="ARBA" id="ARBA00004801"/>
    </source>
</evidence>
<evidence type="ECO:0000256" key="13">
    <source>
        <dbReference type="PIRSR" id="PIRSR601805-1"/>
    </source>
</evidence>
<comment type="catalytic activity">
    <reaction evidence="11 14">
        <text>adenosine + ATP = AMP + ADP + H(+)</text>
        <dbReference type="Rhea" id="RHEA:20824"/>
        <dbReference type="ChEBI" id="CHEBI:15378"/>
        <dbReference type="ChEBI" id="CHEBI:16335"/>
        <dbReference type="ChEBI" id="CHEBI:30616"/>
        <dbReference type="ChEBI" id="CHEBI:456215"/>
        <dbReference type="ChEBI" id="CHEBI:456216"/>
        <dbReference type="EC" id="2.7.1.20"/>
    </reaction>
</comment>
<evidence type="ECO:0000256" key="1">
    <source>
        <dbReference type="ARBA" id="ARBA00001946"/>
    </source>
</evidence>
<keyword evidence="5 14" id="KW-0808">Transferase</keyword>
<dbReference type="EMBL" id="HBGD01010638">
    <property type="protein sequence ID" value="CAD9085494.1"/>
    <property type="molecule type" value="Transcribed_RNA"/>
</dbReference>
<dbReference type="PANTHER" id="PTHR45769:SF3">
    <property type="entry name" value="ADENOSINE KINASE"/>
    <property type="match status" value="1"/>
</dbReference>
<dbReference type="InterPro" id="IPR002173">
    <property type="entry name" value="Carboh/pur_kinase_PfkB_CS"/>
</dbReference>
<evidence type="ECO:0000259" key="15">
    <source>
        <dbReference type="Pfam" id="PF00294"/>
    </source>
</evidence>
<accession>A0A7S1KTI3</accession>
<evidence type="ECO:0000256" key="12">
    <source>
        <dbReference type="ARBA" id="ARBA00068771"/>
    </source>
</evidence>
<dbReference type="GO" id="GO:0005524">
    <property type="term" value="F:ATP binding"/>
    <property type="evidence" value="ECO:0007669"/>
    <property type="project" value="UniProtKB-UniRule"/>
</dbReference>
<dbReference type="GO" id="GO:0044209">
    <property type="term" value="P:AMP salvage"/>
    <property type="evidence" value="ECO:0007669"/>
    <property type="project" value="UniProtKB-UniRule"/>
</dbReference>
<dbReference type="GO" id="GO:0006144">
    <property type="term" value="P:purine nucleobase metabolic process"/>
    <property type="evidence" value="ECO:0007669"/>
    <property type="project" value="TreeGrafter"/>
</dbReference>
<evidence type="ECO:0000256" key="9">
    <source>
        <dbReference type="ARBA" id="ARBA00022840"/>
    </source>
</evidence>
<keyword evidence="6 14" id="KW-0660">Purine salvage</keyword>
<keyword evidence="7 14" id="KW-0547">Nucleotide-binding</keyword>
<evidence type="ECO:0000256" key="6">
    <source>
        <dbReference type="ARBA" id="ARBA00022726"/>
    </source>
</evidence>
<dbReference type="InterPro" id="IPR011611">
    <property type="entry name" value="PfkB_dom"/>
</dbReference>
<sequence length="356" mass="39424">MSQSQFSNVLFGMGNPLLDIAANVSTEFAVEKYGAEFGNAILANEKNIGVYEDLTTNFPVQYMAGGATMNVFRVFQWMLNKGPGNCNFLGCIGNDHFGEELTKQASKDGVNVRFMTTQEKPTGTCAVLVVEEEKERCLIANLSAANEFKHEHLLKDEQLTAMKQASFYYISGFFITVSPKSMLHVAEHALQENKVFMMNLSAMFICQFFLDPVKELLPYCDYLFANEDEARALSKALEWGTDDVLKIAEKAAVLEKKNTKRNRIVVFTQSSLPICIAIQDPESDTGVRSFQVPVEKLPKEKVVDTNGAGDSFCGGFISQLVQGKELDTCIKAGSYAARYIIQQSGCQFTGEPDFTA</sequence>
<dbReference type="PANTHER" id="PTHR45769">
    <property type="entry name" value="ADENOSINE KINASE"/>
    <property type="match status" value="1"/>
</dbReference>
<dbReference type="CDD" id="cd01168">
    <property type="entry name" value="adenosine_kinase"/>
    <property type="match status" value="1"/>
</dbReference>
<name>A0A7S1KTI3_9EUKA</name>
<comment type="cofactor">
    <cofactor evidence="1 14">
        <name>Mg(2+)</name>
        <dbReference type="ChEBI" id="CHEBI:18420"/>
    </cofactor>
</comment>
<keyword evidence="10 14" id="KW-0460">Magnesium</keyword>
<dbReference type="PRINTS" id="PR00989">
    <property type="entry name" value="ADENOKINASE"/>
</dbReference>
<dbReference type="FunFam" id="3.40.1190.20:FF:000076">
    <property type="entry name" value="Adenosine kinase"/>
    <property type="match status" value="1"/>
</dbReference>
<evidence type="ECO:0000256" key="3">
    <source>
        <dbReference type="ARBA" id="ARBA00010688"/>
    </source>
</evidence>
<dbReference type="EC" id="2.7.1.20" evidence="4 14"/>
<proteinExistence type="inferred from homology"/>
<dbReference type="SUPFAM" id="SSF53613">
    <property type="entry name" value="Ribokinase-like"/>
    <property type="match status" value="1"/>
</dbReference>
<gene>
    <name evidence="16" type="ORF">PCOS0759_LOCUS8748</name>
</gene>
<evidence type="ECO:0000256" key="5">
    <source>
        <dbReference type="ARBA" id="ARBA00022679"/>
    </source>
</evidence>
<feature type="domain" description="Carbohydrate kinase PfkB" evidence="15">
    <location>
        <begin position="43"/>
        <end position="348"/>
    </location>
</feature>
<organism evidence="16">
    <name type="scientific">Percolomonas cosmopolitus</name>
    <dbReference type="NCBI Taxonomy" id="63605"/>
    <lineage>
        <taxon>Eukaryota</taxon>
        <taxon>Discoba</taxon>
        <taxon>Heterolobosea</taxon>
        <taxon>Tetramitia</taxon>
        <taxon>Eutetramitia</taxon>
        <taxon>Percolomonadidae</taxon>
        <taxon>Percolomonas</taxon>
    </lineage>
</organism>
<evidence type="ECO:0000256" key="10">
    <source>
        <dbReference type="ARBA" id="ARBA00022842"/>
    </source>
</evidence>
<dbReference type="Pfam" id="PF00294">
    <property type="entry name" value="PfkB"/>
    <property type="match status" value="1"/>
</dbReference>
<dbReference type="GO" id="GO:0005829">
    <property type="term" value="C:cytosol"/>
    <property type="evidence" value="ECO:0007669"/>
    <property type="project" value="TreeGrafter"/>
</dbReference>
<dbReference type="InterPro" id="IPR029056">
    <property type="entry name" value="Ribokinase-like"/>
</dbReference>
<dbReference type="Gene3D" id="3.40.1190.20">
    <property type="match status" value="1"/>
</dbReference>
<evidence type="ECO:0000313" key="16">
    <source>
        <dbReference type="EMBL" id="CAD9085494.1"/>
    </source>
</evidence>
<protein>
    <recommendedName>
        <fullName evidence="12 14">Adenosine kinase</fullName>
        <shortName evidence="14">AK</shortName>
        <ecNumber evidence="4 14">2.7.1.20</ecNumber>
    </recommendedName>
    <alternativeName>
        <fullName evidence="14">Adenosine 5'-phosphotransferase</fullName>
    </alternativeName>
</protein>
<comment type="function">
    <text evidence="14">ATP dependent phosphorylation of adenosine and other related nucleoside analogs to monophosphate derivatives.</text>
</comment>
<dbReference type="GO" id="GO:0005634">
    <property type="term" value="C:nucleus"/>
    <property type="evidence" value="ECO:0007669"/>
    <property type="project" value="TreeGrafter"/>
</dbReference>
<feature type="active site" description="Proton acceptor" evidence="13">
    <location>
        <position position="310"/>
    </location>
</feature>
<dbReference type="InterPro" id="IPR001805">
    <property type="entry name" value="Adenokinase"/>
</dbReference>
<dbReference type="AlphaFoldDB" id="A0A7S1KTI3"/>
<dbReference type="UniPathway" id="UPA00588">
    <property type="reaction ID" value="UER00659"/>
</dbReference>
<reference evidence="16" key="1">
    <citation type="submission" date="2021-01" db="EMBL/GenBank/DDBJ databases">
        <authorList>
            <person name="Corre E."/>
            <person name="Pelletier E."/>
            <person name="Niang G."/>
            <person name="Scheremetjew M."/>
            <person name="Finn R."/>
            <person name="Kale V."/>
            <person name="Holt S."/>
            <person name="Cochrane G."/>
            <person name="Meng A."/>
            <person name="Brown T."/>
            <person name="Cohen L."/>
        </authorList>
    </citation>
    <scope>NUCLEOTIDE SEQUENCE</scope>
    <source>
        <strain evidence="16">WS</strain>
    </source>
</reference>
<evidence type="ECO:0000256" key="14">
    <source>
        <dbReference type="RuleBase" id="RU368116"/>
    </source>
</evidence>
<evidence type="ECO:0000256" key="7">
    <source>
        <dbReference type="ARBA" id="ARBA00022741"/>
    </source>
</evidence>
<evidence type="ECO:0000256" key="8">
    <source>
        <dbReference type="ARBA" id="ARBA00022777"/>
    </source>
</evidence>
<comment type="pathway">
    <text evidence="2 14">Purine metabolism; AMP biosynthesis via salvage pathway; AMP from adenosine: step 1/1.</text>
</comment>
<dbReference type="Gene3D" id="3.30.1110.10">
    <property type="match status" value="1"/>
</dbReference>
<evidence type="ECO:0000256" key="11">
    <source>
        <dbReference type="ARBA" id="ARBA00051362"/>
    </source>
</evidence>
<evidence type="ECO:0000256" key="4">
    <source>
        <dbReference type="ARBA" id="ARBA00012119"/>
    </source>
</evidence>
<keyword evidence="9 14" id="KW-0067">ATP-binding</keyword>
<dbReference type="PROSITE" id="PS00584">
    <property type="entry name" value="PFKB_KINASES_2"/>
    <property type="match status" value="1"/>
</dbReference>
<keyword evidence="8 14" id="KW-0418">Kinase</keyword>
<dbReference type="GO" id="GO:0006166">
    <property type="term" value="P:purine ribonucleoside salvage"/>
    <property type="evidence" value="ECO:0007669"/>
    <property type="project" value="UniProtKB-KW"/>
</dbReference>
<dbReference type="GO" id="GO:0004001">
    <property type="term" value="F:adenosine kinase activity"/>
    <property type="evidence" value="ECO:0007669"/>
    <property type="project" value="UniProtKB-UniRule"/>
</dbReference>
<comment type="similarity">
    <text evidence="3 14">Belongs to the carbohydrate kinase PfkB family.</text>
</comment>